<protein>
    <submittedName>
        <fullName evidence="1">Uncharacterized protein</fullName>
    </submittedName>
</protein>
<organism evidence="1 2">
    <name type="scientific">Artomyces pyxidatus</name>
    <dbReference type="NCBI Taxonomy" id="48021"/>
    <lineage>
        <taxon>Eukaryota</taxon>
        <taxon>Fungi</taxon>
        <taxon>Dikarya</taxon>
        <taxon>Basidiomycota</taxon>
        <taxon>Agaricomycotina</taxon>
        <taxon>Agaricomycetes</taxon>
        <taxon>Russulales</taxon>
        <taxon>Auriscalpiaceae</taxon>
        <taxon>Artomyces</taxon>
    </lineage>
</organism>
<reference evidence="1" key="1">
    <citation type="submission" date="2021-03" db="EMBL/GenBank/DDBJ databases">
        <authorList>
            <consortium name="DOE Joint Genome Institute"/>
            <person name="Ahrendt S."/>
            <person name="Looney B.P."/>
            <person name="Miyauchi S."/>
            <person name="Morin E."/>
            <person name="Drula E."/>
            <person name="Courty P.E."/>
            <person name="Chicoki N."/>
            <person name="Fauchery L."/>
            <person name="Kohler A."/>
            <person name="Kuo A."/>
            <person name="Labutti K."/>
            <person name="Pangilinan J."/>
            <person name="Lipzen A."/>
            <person name="Riley R."/>
            <person name="Andreopoulos W."/>
            <person name="He G."/>
            <person name="Johnson J."/>
            <person name="Barry K.W."/>
            <person name="Grigoriev I.V."/>
            <person name="Nagy L."/>
            <person name="Hibbett D."/>
            <person name="Henrissat B."/>
            <person name="Matheny P.B."/>
            <person name="Labbe J."/>
            <person name="Martin F."/>
        </authorList>
    </citation>
    <scope>NUCLEOTIDE SEQUENCE</scope>
    <source>
        <strain evidence="1">HHB10654</strain>
    </source>
</reference>
<gene>
    <name evidence="1" type="ORF">BV25DRAFT_1531118</name>
</gene>
<dbReference type="EMBL" id="MU277193">
    <property type="protein sequence ID" value="KAI0066365.1"/>
    <property type="molecule type" value="Genomic_DNA"/>
</dbReference>
<proteinExistence type="predicted"/>
<reference evidence="1" key="2">
    <citation type="journal article" date="2022" name="New Phytol.">
        <title>Evolutionary transition to the ectomycorrhizal habit in the genomes of a hyperdiverse lineage of mushroom-forming fungi.</title>
        <authorList>
            <person name="Looney B."/>
            <person name="Miyauchi S."/>
            <person name="Morin E."/>
            <person name="Drula E."/>
            <person name="Courty P.E."/>
            <person name="Kohler A."/>
            <person name="Kuo A."/>
            <person name="LaButti K."/>
            <person name="Pangilinan J."/>
            <person name="Lipzen A."/>
            <person name="Riley R."/>
            <person name="Andreopoulos W."/>
            <person name="He G."/>
            <person name="Johnson J."/>
            <person name="Nolan M."/>
            <person name="Tritt A."/>
            <person name="Barry K.W."/>
            <person name="Grigoriev I.V."/>
            <person name="Nagy L.G."/>
            <person name="Hibbett D."/>
            <person name="Henrissat B."/>
            <person name="Matheny P.B."/>
            <person name="Labbe J."/>
            <person name="Martin F.M."/>
        </authorList>
    </citation>
    <scope>NUCLEOTIDE SEQUENCE</scope>
    <source>
        <strain evidence="1">HHB10654</strain>
    </source>
</reference>
<evidence type="ECO:0000313" key="1">
    <source>
        <dbReference type="EMBL" id="KAI0066365.1"/>
    </source>
</evidence>
<accession>A0ACB8TCK3</accession>
<name>A0ACB8TCK3_9AGAM</name>
<comment type="caution">
    <text evidence="1">The sequence shown here is derived from an EMBL/GenBank/DDBJ whole genome shotgun (WGS) entry which is preliminary data.</text>
</comment>
<dbReference type="Proteomes" id="UP000814140">
    <property type="component" value="Unassembled WGS sequence"/>
</dbReference>
<sequence length="341" mass="38600">MPSASHCRRPSSTMSSNRVIPRHPPFKPDAVLPTVLKSLDEVLESFNDLRTMGEPMLITRTTRRCLKILAAQRNGQPCLVKVDGPVDTVHWPRSMTFDYPSLLHKEPVYVLICSCPSHPHDAIHQFLSTPCKDFLSSNMFDVVIPKGGLRPLCIENVHNGDFDRIKLKAAGYLHEVPYSNLLLIDVDERPRWSSAQVQEDEGTSGAPRFSCDPGALTLGPTFREGPGDQAKKQWTNTYSVTFYLYQADDLKFEYPYVFTIASHEPSADQNDAARAAFTACLQRHLERAFSQLPRNAIRASFEAIASLDNQPLTIDWDRFDAVFRLALKKTALYRYEAEQWL</sequence>
<evidence type="ECO:0000313" key="2">
    <source>
        <dbReference type="Proteomes" id="UP000814140"/>
    </source>
</evidence>
<keyword evidence="2" id="KW-1185">Reference proteome</keyword>